<dbReference type="EMBL" id="BGZK01000026">
    <property type="protein sequence ID" value="GBP07530.1"/>
    <property type="molecule type" value="Genomic_DNA"/>
</dbReference>
<protein>
    <submittedName>
        <fullName evidence="1">Uncharacterized protein</fullName>
    </submittedName>
</protein>
<evidence type="ECO:0000313" key="2">
    <source>
        <dbReference type="Proteomes" id="UP000299102"/>
    </source>
</evidence>
<reference evidence="1 2" key="1">
    <citation type="journal article" date="2019" name="Commun. Biol.">
        <title>The bagworm genome reveals a unique fibroin gene that provides high tensile strength.</title>
        <authorList>
            <person name="Kono N."/>
            <person name="Nakamura H."/>
            <person name="Ohtoshi R."/>
            <person name="Tomita M."/>
            <person name="Numata K."/>
            <person name="Arakawa K."/>
        </authorList>
    </citation>
    <scope>NUCLEOTIDE SEQUENCE [LARGE SCALE GENOMIC DNA]</scope>
</reference>
<keyword evidence="2" id="KW-1185">Reference proteome</keyword>
<proteinExistence type="predicted"/>
<sequence length="93" mass="10619">MSRSLWRLSINLLQQLHGFLYSAHDRSEAAAKIYYKLMVDSKRHDSPVESSQIERRKGTLVFIKPTHCLYQAHTNIVIWAFLAGPPTEGPPAQ</sequence>
<dbReference type="Proteomes" id="UP000299102">
    <property type="component" value="Unassembled WGS sequence"/>
</dbReference>
<dbReference type="AlphaFoldDB" id="A0A4C1T1W1"/>
<gene>
    <name evidence="1" type="ORF">EVAR_4870_1</name>
</gene>
<organism evidence="1 2">
    <name type="scientific">Eumeta variegata</name>
    <name type="common">Bagworm moth</name>
    <name type="synonym">Eumeta japonica</name>
    <dbReference type="NCBI Taxonomy" id="151549"/>
    <lineage>
        <taxon>Eukaryota</taxon>
        <taxon>Metazoa</taxon>
        <taxon>Ecdysozoa</taxon>
        <taxon>Arthropoda</taxon>
        <taxon>Hexapoda</taxon>
        <taxon>Insecta</taxon>
        <taxon>Pterygota</taxon>
        <taxon>Neoptera</taxon>
        <taxon>Endopterygota</taxon>
        <taxon>Lepidoptera</taxon>
        <taxon>Glossata</taxon>
        <taxon>Ditrysia</taxon>
        <taxon>Tineoidea</taxon>
        <taxon>Psychidae</taxon>
        <taxon>Oiketicinae</taxon>
        <taxon>Eumeta</taxon>
    </lineage>
</organism>
<evidence type="ECO:0000313" key="1">
    <source>
        <dbReference type="EMBL" id="GBP07530.1"/>
    </source>
</evidence>
<dbReference type="OrthoDB" id="7461407at2759"/>
<accession>A0A4C1T1W1</accession>
<comment type="caution">
    <text evidence="1">The sequence shown here is derived from an EMBL/GenBank/DDBJ whole genome shotgun (WGS) entry which is preliminary data.</text>
</comment>
<name>A0A4C1T1W1_EUMVA</name>